<dbReference type="AlphaFoldDB" id="A0A0E9T3U5"/>
<name>A0A0E9T3U5_ANGAN</name>
<proteinExistence type="predicted"/>
<organism evidence="1">
    <name type="scientific">Anguilla anguilla</name>
    <name type="common">European freshwater eel</name>
    <name type="synonym">Muraena anguilla</name>
    <dbReference type="NCBI Taxonomy" id="7936"/>
    <lineage>
        <taxon>Eukaryota</taxon>
        <taxon>Metazoa</taxon>
        <taxon>Chordata</taxon>
        <taxon>Craniata</taxon>
        <taxon>Vertebrata</taxon>
        <taxon>Euteleostomi</taxon>
        <taxon>Actinopterygii</taxon>
        <taxon>Neopterygii</taxon>
        <taxon>Teleostei</taxon>
        <taxon>Anguilliformes</taxon>
        <taxon>Anguillidae</taxon>
        <taxon>Anguilla</taxon>
    </lineage>
</organism>
<accession>A0A0E9T3U5</accession>
<reference evidence="1" key="1">
    <citation type="submission" date="2014-11" db="EMBL/GenBank/DDBJ databases">
        <authorList>
            <person name="Amaro Gonzalez C."/>
        </authorList>
    </citation>
    <scope>NUCLEOTIDE SEQUENCE</scope>
</reference>
<protein>
    <submittedName>
        <fullName evidence="1">Uncharacterized protein</fullName>
    </submittedName>
</protein>
<sequence>MSNIEMNECRSIRVLREHKPFVLHQNAFACEKTTHNALLFHMDCANRMIIQRCIKLGLSIDG</sequence>
<dbReference type="EMBL" id="GBXM01060902">
    <property type="protein sequence ID" value="JAH47675.1"/>
    <property type="molecule type" value="Transcribed_RNA"/>
</dbReference>
<reference evidence="1" key="2">
    <citation type="journal article" date="2015" name="Fish Shellfish Immunol.">
        <title>Early steps in the European eel (Anguilla anguilla)-Vibrio vulnificus interaction in the gills: Role of the RtxA13 toxin.</title>
        <authorList>
            <person name="Callol A."/>
            <person name="Pajuelo D."/>
            <person name="Ebbesson L."/>
            <person name="Teles M."/>
            <person name="MacKenzie S."/>
            <person name="Amaro C."/>
        </authorList>
    </citation>
    <scope>NUCLEOTIDE SEQUENCE</scope>
</reference>
<evidence type="ECO:0000313" key="1">
    <source>
        <dbReference type="EMBL" id="JAH47675.1"/>
    </source>
</evidence>